<dbReference type="WBParaSite" id="ES5_v2.g15802.t1">
    <property type="protein sequence ID" value="ES5_v2.g15802.t1"/>
    <property type="gene ID" value="ES5_v2.g15802"/>
</dbReference>
<protein>
    <submittedName>
        <fullName evidence="2">Uncharacterized protein</fullName>
    </submittedName>
</protein>
<organism evidence="1 2">
    <name type="scientific">Panagrolaimus sp. ES5</name>
    <dbReference type="NCBI Taxonomy" id="591445"/>
    <lineage>
        <taxon>Eukaryota</taxon>
        <taxon>Metazoa</taxon>
        <taxon>Ecdysozoa</taxon>
        <taxon>Nematoda</taxon>
        <taxon>Chromadorea</taxon>
        <taxon>Rhabditida</taxon>
        <taxon>Tylenchina</taxon>
        <taxon>Panagrolaimomorpha</taxon>
        <taxon>Panagrolaimoidea</taxon>
        <taxon>Panagrolaimidae</taxon>
        <taxon>Panagrolaimus</taxon>
    </lineage>
</organism>
<accession>A0AC34FFF3</accession>
<sequence length="100" mass="11484">AAYENLAEATTDSDSDVKESLEIKDEKSGLIRKWERSKHFCTGSKAIVQNLFELPRQQEEVRSKVTEIIKFKASQKLLNPNVNEKNVIQDQKALFKAFDK</sequence>
<proteinExistence type="predicted"/>
<reference evidence="2" key="1">
    <citation type="submission" date="2022-11" db="UniProtKB">
        <authorList>
            <consortium name="WormBaseParasite"/>
        </authorList>
    </citation>
    <scope>IDENTIFICATION</scope>
</reference>
<evidence type="ECO:0000313" key="2">
    <source>
        <dbReference type="WBParaSite" id="ES5_v2.g15802.t1"/>
    </source>
</evidence>
<name>A0AC34FFF3_9BILA</name>
<dbReference type="Proteomes" id="UP000887579">
    <property type="component" value="Unplaced"/>
</dbReference>
<evidence type="ECO:0000313" key="1">
    <source>
        <dbReference type="Proteomes" id="UP000887579"/>
    </source>
</evidence>